<dbReference type="GO" id="GO:0045815">
    <property type="term" value="P:transcription initiation-coupled chromatin remodeling"/>
    <property type="evidence" value="ECO:0007669"/>
    <property type="project" value="TreeGrafter"/>
</dbReference>
<dbReference type="Ensembl" id="ENSACIT00000012554.1">
    <property type="protein sequence ID" value="ENSACIP00000012212.1"/>
    <property type="gene ID" value="ENSACIG00000009510.1"/>
</dbReference>
<dbReference type="Pfam" id="PF00439">
    <property type="entry name" value="Bromodomain"/>
    <property type="match status" value="1"/>
</dbReference>
<dbReference type="PROSITE" id="PS50014">
    <property type="entry name" value="BROMODOMAIN_2"/>
    <property type="match status" value="1"/>
</dbReference>
<dbReference type="Proteomes" id="UP000261340">
    <property type="component" value="Unplaced"/>
</dbReference>
<comment type="similarity">
    <text evidence="1">Belongs to the AAA ATPase family.</text>
</comment>
<accession>A0A3Q0RPH9</accession>
<dbReference type="GO" id="GO:0042393">
    <property type="term" value="F:histone binding"/>
    <property type="evidence" value="ECO:0007669"/>
    <property type="project" value="TreeGrafter"/>
</dbReference>
<evidence type="ECO:0000256" key="5">
    <source>
        <dbReference type="PROSITE-ProRule" id="PRU00035"/>
    </source>
</evidence>
<dbReference type="PANTHER" id="PTHR23069:SF4">
    <property type="entry name" value="ATPASE FAMILY AAA DOMAIN-CONTAINING PROTEIN 2"/>
    <property type="match status" value="1"/>
</dbReference>
<organism evidence="8 9">
    <name type="scientific">Amphilophus citrinellus</name>
    <name type="common">Midas cichlid</name>
    <name type="synonym">Cichlasoma citrinellum</name>
    <dbReference type="NCBI Taxonomy" id="61819"/>
    <lineage>
        <taxon>Eukaryota</taxon>
        <taxon>Metazoa</taxon>
        <taxon>Chordata</taxon>
        <taxon>Craniata</taxon>
        <taxon>Vertebrata</taxon>
        <taxon>Euteleostomi</taxon>
        <taxon>Actinopterygii</taxon>
        <taxon>Neopterygii</taxon>
        <taxon>Teleostei</taxon>
        <taxon>Neoteleostei</taxon>
        <taxon>Acanthomorphata</taxon>
        <taxon>Ovalentaria</taxon>
        <taxon>Cichlomorphae</taxon>
        <taxon>Cichliformes</taxon>
        <taxon>Cichlidae</taxon>
        <taxon>New World cichlids</taxon>
        <taxon>Cichlasomatinae</taxon>
        <taxon>Heroini</taxon>
        <taxon>Amphilophus</taxon>
    </lineage>
</organism>
<evidence type="ECO:0000313" key="9">
    <source>
        <dbReference type="Proteomes" id="UP000261340"/>
    </source>
</evidence>
<dbReference type="OMA" id="HIRHHAC"/>
<evidence type="ECO:0000256" key="1">
    <source>
        <dbReference type="ARBA" id="ARBA00006914"/>
    </source>
</evidence>
<dbReference type="PRINTS" id="PR00503">
    <property type="entry name" value="BROMODOMAIN"/>
</dbReference>
<evidence type="ECO:0000256" key="2">
    <source>
        <dbReference type="ARBA" id="ARBA00022741"/>
    </source>
</evidence>
<keyword evidence="9" id="KW-1185">Reference proteome</keyword>
<dbReference type="Gene3D" id="1.20.920.10">
    <property type="entry name" value="Bromodomain-like"/>
    <property type="match status" value="1"/>
</dbReference>
<feature type="compositionally biased region" description="Low complexity" evidence="6">
    <location>
        <begin position="524"/>
        <end position="537"/>
    </location>
</feature>
<reference evidence="8" key="2">
    <citation type="submission" date="2025-09" db="UniProtKB">
        <authorList>
            <consortium name="Ensembl"/>
        </authorList>
    </citation>
    <scope>IDENTIFICATION</scope>
</reference>
<dbReference type="GO" id="GO:0006337">
    <property type="term" value="P:nucleosome disassembly"/>
    <property type="evidence" value="ECO:0007669"/>
    <property type="project" value="TreeGrafter"/>
</dbReference>
<feature type="compositionally biased region" description="Low complexity" evidence="6">
    <location>
        <begin position="491"/>
        <end position="510"/>
    </location>
</feature>
<dbReference type="InterPro" id="IPR001487">
    <property type="entry name" value="Bromodomain"/>
</dbReference>
<name>A0A3Q0RPH9_AMPCI</name>
<dbReference type="InterPro" id="IPR045199">
    <property type="entry name" value="ATAD2-like"/>
</dbReference>
<sequence length="643" mass="72382">MRKMSPASHRSVASPAKPLSPVVQPLLRSALQDTLDALQKMFPHAEQGMKRKRKPDLTSGILDDGLMCGADEGPSISKPSKNKNFLHFTRSAVKHPTSHRPRILLVGRPGAGQTSHLAPAILHALERFTVHSLDSAVLFGVSSTSPEEACAQVFCEAKRTSPSILYVPHIQQWWETVGSALRASFLSLLGSIPSFSPILLLATCSVPFQQLDPEIQSLFREDYGEVYTLGVPTQQERTAFFQDLILNQAAEPPPSKKETRSQAMEILPLAPPPPPRKLSEQERLRLEVQEEDVLRKLRLFLRNITERLILDCRFKAFTKPVDIEEENYLMVIKKPMDLSTLLTNIDEQKYITVGKFMADADLIWKNALDYNPDSDPMDRSIRRRACALKDVIRTIIRDELNEDLERACEEIRESRIQRGETSTRCSRLLQLLFQFLSNDLYPPPLQIPPPPHFSFPVGKKKFYRRPRKSKWSTGVIKKPKKKKKEEPPIPASSSSSSSSFTSLSSMSSKLSTEDMRAAGTRGVSGSAGSDSSSPSESSEGEQLHLSRYHRTLSRVTRAQNGVIARWVSAEVQPETCFVLQELLRTAVAKTKGAEVESLEKLYARLAQSIYRHRNRCNKAELLQVRYPRRDAELILFSCDLSVM</sequence>
<dbReference type="GO" id="GO:0006334">
    <property type="term" value="P:nucleosome assembly"/>
    <property type="evidence" value="ECO:0007669"/>
    <property type="project" value="TreeGrafter"/>
</dbReference>
<feature type="domain" description="Bromo" evidence="7">
    <location>
        <begin position="327"/>
        <end position="378"/>
    </location>
</feature>
<evidence type="ECO:0000313" key="8">
    <source>
        <dbReference type="Ensembl" id="ENSACIP00000012212.1"/>
    </source>
</evidence>
<dbReference type="SUPFAM" id="SSF47370">
    <property type="entry name" value="Bromodomain"/>
    <property type="match status" value="1"/>
</dbReference>
<dbReference type="GO" id="GO:0003682">
    <property type="term" value="F:chromatin binding"/>
    <property type="evidence" value="ECO:0007669"/>
    <property type="project" value="TreeGrafter"/>
</dbReference>
<dbReference type="AlphaFoldDB" id="A0A3Q0RPH9"/>
<protein>
    <recommendedName>
        <fullName evidence="7">Bromo domain-containing protein</fullName>
    </recommendedName>
</protein>
<dbReference type="GO" id="GO:0005524">
    <property type="term" value="F:ATP binding"/>
    <property type="evidence" value="ECO:0007669"/>
    <property type="project" value="UniProtKB-KW"/>
</dbReference>
<dbReference type="GeneTree" id="ENSGT00550000074694"/>
<keyword evidence="2" id="KW-0547">Nucleotide-binding</keyword>
<dbReference type="STRING" id="61819.ENSACIP00000012212"/>
<dbReference type="GO" id="GO:0016887">
    <property type="term" value="F:ATP hydrolysis activity"/>
    <property type="evidence" value="ECO:0007669"/>
    <property type="project" value="TreeGrafter"/>
</dbReference>
<keyword evidence="3" id="KW-0067">ATP-binding</keyword>
<dbReference type="InterPro" id="IPR027417">
    <property type="entry name" value="P-loop_NTPase"/>
</dbReference>
<dbReference type="PANTHER" id="PTHR23069">
    <property type="entry name" value="AAA DOMAIN-CONTAINING"/>
    <property type="match status" value="1"/>
</dbReference>
<dbReference type="GO" id="GO:0005634">
    <property type="term" value="C:nucleus"/>
    <property type="evidence" value="ECO:0007669"/>
    <property type="project" value="TreeGrafter"/>
</dbReference>
<dbReference type="SUPFAM" id="SSF52540">
    <property type="entry name" value="P-loop containing nucleoside triphosphate hydrolases"/>
    <property type="match status" value="1"/>
</dbReference>
<evidence type="ECO:0000259" key="7">
    <source>
        <dbReference type="PROSITE" id="PS50014"/>
    </source>
</evidence>
<dbReference type="Gene3D" id="3.40.50.300">
    <property type="entry name" value="P-loop containing nucleotide triphosphate hydrolases"/>
    <property type="match status" value="1"/>
</dbReference>
<reference evidence="8" key="1">
    <citation type="submission" date="2025-08" db="UniProtKB">
        <authorList>
            <consortium name="Ensembl"/>
        </authorList>
    </citation>
    <scope>IDENTIFICATION</scope>
</reference>
<dbReference type="FunFam" id="3.40.50.300:FF:000734">
    <property type="entry name" value="ATPase family, AAA domain containing 2"/>
    <property type="match status" value="1"/>
</dbReference>
<evidence type="ECO:0000256" key="3">
    <source>
        <dbReference type="ARBA" id="ARBA00022840"/>
    </source>
</evidence>
<evidence type="ECO:0000256" key="6">
    <source>
        <dbReference type="SAM" id="MobiDB-lite"/>
    </source>
</evidence>
<proteinExistence type="inferred from homology"/>
<feature type="region of interest" description="Disordered" evidence="6">
    <location>
        <begin position="251"/>
        <end position="278"/>
    </location>
</feature>
<evidence type="ECO:0000256" key="4">
    <source>
        <dbReference type="ARBA" id="ARBA00023117"/>
    </source>
</evidence>
<dbReference type="InterPro" id="IPR036427">
    <property type="entry name" value="Bromodomain-like_sf"/>
</dbReference>
<keyword evidence="4 5" id="KW-0103">Bromodomain</keyword>
<feature type="region of interest" description="Disordered" evidence="6">
    <location>
        <begin position="465"/>
        <end position="544"/>
    </location>
</feature>
<dbReference type="SMART" id="SM00297">
    <property type="entry name" value="BROMO"/>
    <property type="match status" value="1"/>
</dbReference>